<dbReference type="Proteomes" id="UP000037460">
    <property type="component" value="Unassembled WGS sequence"/>
</dbReference>
<dbReference type="InterPro" id="IPR019819">
    <property type="entry name" value="Carboxylesterase_B_CS"/>
</dbReference>
<name>A0A0M0J4G2_9EUKA</name>
<dbReference type="PANTHER" id="PTHR11559">
    <property type="entry name" value="CARBOXYLESTERASE"/>
    <property type="match status" value="1"/>
</dbReference>
<dbReference type="EMBL" id="JWZX01003360">
    <property type="protein sequence ID" value="KOO21474.1"/>
    <property type="molecule type" value="Genomic_DNA"/>
</dbReference>
<protein>
    <recommendedName>
        <fullName evidence="3">Carboxylic ester hydrolase</fullName>
        <ecNumber evidence="3">3.1.1.-</ecNumber>
    </recommendedName>
</protein>
<dbReference type="Pfam" id="PF00135">
    <property type="entry name" value="COesterase"/>
    <property type="match status" value="1"/>
</dbReference>
<evidence type="ECO:0000256" key="2">
    <source>
        <dbReference type="ARBA" id="ARBA00022801"/>
    </source>
</evidence>
<dbReference type="SUPFAM" id="SSF53474">
    <property type="entry name" value="alpha/beta-Hydrolases"/>
    <property type="match status" value="1"/>
</dbReference>
<dbReference type="EC" id="3.1.1.-" evidence="3"/>
<dbReference type="PROSITE" id="PS00941">
    <property type="entry name" value="CARBOXYLESTERASE_B_2"/>
    <property type="match status" value="1"/>
</dbReference>
<feature type="region of interest" description="Disordered" evidence="4">
    <location>
        <begin position="1"/>
        <end position="25"/>
    </location>
</feature>
<feature type="compositionally biased region" description="Low complexity" evidence="4">
    <location>
        <begin position="376"/>
        <end position="389"/>
    </location>
</feature>
<comment type="caution">
    <text evidence="6">The sequence shown here is derived from an EMBL/GenBank/DDBJ whole genome shotgun (WGS) entry which is preliminary data.</text>
</comment>
<dbReference type="AlphaFoldDB" id="A0A0M0J4G2"/>
<dbReference type="Gene3D" id="3.40.50.1820">
    <property type="entry name" value="alpha/beta hydrolase"/>
    <property type="match status" value="1"/>
</dbReference>
<organism evidence="6 7">
    <name type="scientific">Chrysochromulina tobinii</name>
    <dbReference type="NCBI Taxonomy" id="1460289"/>
    <lineage>
        <taxon>Eukaryota</taxon>
        <taxon>Haptista</taxon>
        <taxon>Haptophyta</taxon>
        <taxon>Prymnesiophyceae</taxon>
        <taxon>Prymnesiales</taxon>
        <taxon>Chrysochromulinaceae</taxon>
        <taxon>Chrysochromulina</taxon>
    </lineage>
</organism>
<gene>
    <name evidence="6" type="ORF">Ctob_002426</name>
</gene>
<evidence type="ECO:0000256" key="4">
    <source>
        <dbReference type="SAM" id="MobiDB-lite"/>
    </source>
</evidence>
<evidence type="ECO:0000259" key="5">
    <source>
        <dbReference type="Pfam" id="PF00135"/>
    </source>
</evidence>
<dbReference type="PROSITE" id="PS00122">
    <property type="entry name" value="CARBOXYLESTERASE_B_1"/>
    <property type="match status" value="1"/>
</dbReference>
<keyword evidence="7" id="KW-1185">Reference proteome</keyword>
<dbReference type="ESTHER" id="9euka-a0a0m0j4g2">
    <property type="family name" value="Carb_B_Root"/>
</dbReference>
<keyword evidence="2 3" id="KW-0378">Hydrolase</keyword>
<dbReference type="InterPro" id="IPR029058">
    <property type="entry name" value="AB_hydrolase_fold"/>
</dbReference>
<evidence type="ECO:0000313" key="7">
    <source>
        <dbReference type="Proteomes" id="UP000037460"/>
    </source>
</evidence>
<feature type="region of interest" description="Disordered" evidence="4">
    <location>
        <begin position="368"/>
        <end position="398"/>
    </location>
</feature>
<evidence type="ECO:0000256" key="1">
    <source>
        <dbReference type="ARBA" id="ARBA00005964"/>
    </source>
</evidence>
<dbReference type="InterPro" id="IPR019826">
    <property type="entry name" value="Carboxylesterase_B_AS"/>
</dbReference>
<comment type="similarity">
    <text evidence="1 3">Belongs to the type-B carboxylesterase/lipase family.</text>
</comment>
<reference evidence="7" key="1">
    <citation type="journal article" date="2015" name="PLoS Genet.">
        <title>Genome Sequence and Transcriptome Analyses of Chrysochromulina tobin: Metabolic Tools for Enhanced Algal Fitness in the Prominent Order Prymnesiales (Haptophyceae).</title>
        <authorList>
            <person name="Hovde B.T."/>
            <person name="Deodato C.R."/>
            <person name="Hunsperger H.M."/>
            <person name="Ryken S.A."/>
            <person name="Yost W."/>
            <person name="Jha R.K."/>
            <person name="Patterson J."/>
            <person name="Monnat R.J. Jr."/>
            <person name="Barlow S.B."/>
            <person name="Starkenburg S.R."/>
            <person name="Cattolico R.A."/>
        </authorList>
    </citation>
    <scope>NUCLEOTIDE SEQUENCE</scope>
    <source>
        <strain evidence="7">CCMP291</strain>
    </source>
</reference>
<dbReference type="OrthoDB" id="3200163at2759"/>
<feature type="domain" description="Carboxylesterase type B" evidence="5">
    <location>
        <begin position="2"/>
        <end position="378"/>
    </location>
</feature>
<dbReference type="InterPro" id="IPR002018">
    <property type="entry name" value="CarbesteraseB"/>
</dbReference>
<proteinExistence type="inferred from homology"/>
<evidence type="ECO:0000256" key="3">
    <source>
        <dbReference type="RuleBase" id="RU361235"/>
    </source>
</evidence>
<sequence length="398" mass="41203">MGAPCMQNPDGDPRPPGYEEGPPPNEDCLTLNVYRPASAAPGAKLPVMVWVYGGGLCSGYSGNAQFNGSQLALQQGVIVVTVSYRLGALGFLPIGALPGFDFDGGGSGGMNGMNDVIVGLHWVRRHIGAFGGRATDITLFGESSGGYLSCVLSVAPAARGLFTRAALQSGPCAGGPPTSTGRGWGPSSLALAHNVSQRVMADLNVSTLAELRSVSAELVQWPDELMSDLAVAPYFTGYFADSFVMGATTTDAAWKQGHINPDVLLIGHTSKDGTSAFYGTAPTLGLTPGDPVQTDAAAYREALKAAWGANAPQIEAQYPLSIYGGSPQAAFLQADADAYVICPSYRLAGFAASAGRRVWSYEFAHFQPQRSGPQPASVRGAVSGGSSHSNKQESGGLH</sequence>
<dbReference type="GO" id="GO:0016787">
    <property type="term" value="F:hydrolase activity"/>
    <property type="evidence" value="ECO:0007669"/>
    <property type="project" value="UniProtKB-KW"/>
</dbReference>
<accession>A0A0M0J4G2</accession>
<dbReference type="InterPro" id="IPR050309">
    <property type="entry name" value="Type-B_Carboxylest/Lipase"/>
</dbReference>
<evidence type="ECO:0000313" key="6">
    <source>
        <dbReference type="EMBL" id="KOO21474.1"/>
    </source>
</evidence>